<feature type="compositionally biased region" description="Polar residues" evidence="2">
    <location>
        <begin position="1"/>
        <end position="10"/>
    </location>
</feature>
<dbReference type="AlphaFoldDB" id="A0A914W2J7"/>
<keyword evidence="1" id="KW-0408">Iron</keyword>
<keyword evidence="1" id="KW-0813">Transport</keyword>
<evidence type="ECO:0000313" key="5">
    <source>
        <dbReference type="WBParaSite" id="PSAMB.scaffold308size57750.g4489.t1"/>
    </source>
</evidence>
<dbReference type="CDD" id="cd01040">
    <property type="entry name" value="Mb-like"/>
    <property type="match status" value="1"/>
</dbReference>
<keyword evidence="1" id="KW-0479">Metal-binding</keyword>
<protein>
    <submittedName>
        <fullName evidence="5">Globin family profile domain-containing protein</fullName>
    </submittedName>
</protein>
<evidence type="ECO:0000256" key="2">
    <source>
        <dbReference type="SAM" id="MobiDB-lite"/>
    </source>
</evidence>
<comment type="similarity">
    <text evidence="1">Belongs to the globin family.</text>
</comment>
<keyword evidence="1" id="KW-0349">Heme</keyword>
<dbReference type="InterPro" id="IPR053341">
    <property type="entry name" value="Oxidative_stress_globin-like"/>
</dbReference>
<feature type="domain" description="Globin" evidence="3">
    <location>
        <begin position="108"/>
        <end position="269"/>
    </location>
</feature>
<evidence type="ECO:0000259" key="3">
    <source>
        <dbReference type="PROSITE" id="PS01033"/>
    </source>
</evidence>
<keyword evidence="1" id="KW-0561">Oxygen transport</keyword>
<dbReference type="SUPFAM" id="SSF46458">
    <property type="entry name" value="Globin-like"/>
    <property type="match status" value="1"/>
</dbReference>
<dbReference type="Proteomes" id="UP000887566">
    <property type="component" value="Unplaced"/>
</dbReference>
<proteinExistence type="inferred from homology"/>
<dbReference type="Gene3D" id="1.10.490.10">
    <property type="entry name" value="Globins"/>
    <property type="match status" value="1"/>
</dbReference>
<feature type="compositionally biased region" description="Low complexity" evidence="2">
    <location>
        <begin position="25"/>
        <end position="37"/>
    </location>
</feature>
<keyword evidence="4" id="KW-1185">Reference proteome</keyword>
<dbReference type="InterPro" id="IPR009050">
    <property type="entry name" value="Globin-like_sf"/>
</dbReference>
<dbReference type="GO" id="GO:0020037">
    <property type="term" value="F:heme binding"/>
    <property type="evidence" value="ECO:0007669"/>
    <property type="project" value="InterPro"/>
</dbReference>
<accession>A0A914W2J7</accession>
<sequence>MAEEQSSSPRRSLAQAVGASLPQFLSPSHLSSNSTHPSSRRSTDFGIFSSRTPNFIRKAMGLAPKRRMSEVPTMISTSTKHRDSLELSSSSSPIEIASKEEDDLDSWQPTHRQRDLLKQTWSDDFDFLFDLGTHIYCYIFDHEPRTRNLFPALKLHGDNWRESLSSLAFIPQPQGPLYRALKFVQTLSQTIKNVHHMDRLRPLLYNVGRVHVRFAERGFRPEYWNVFEEAMESSLAGHIAALDCLTDEDRQEAIKVWRILARYIIHQMRKGYLDGLNGGDC</sequence>
<dbReference type="GO" id="GO:0019825">
    <property type="term" value="F:oxygen binding"/>
    <property type="evidence" value="ECO:0007669"/>
    <property type="project" value="InterPro"/>
</dbReference>
<evidence type="ECO:0000256" key="1">
    <source>
        <dbReference type="RuleBase" id="RU000356"/>
    </source>
</evidence>
<feature type="region of interest" description="Disordered" evidence="2">
    <location>
        <begin position="1"/>
        <end position="46"/>
    </location>
</feature>
<evidence type="ECO:0000313" key="4">
    <source>
        <dbReference type="Proteomes" id="UP000887566"/>
    </source>
</evidence>
<dbReference type="InterPro" id="IPR044399">
    <property type="entry name" value="Mb-like_M"/>
</dbReference>
<dbReference type="Pfam" id="PF00042">
    <property type="entry name" value="Globin"/>
    <property type="match status" value="1"/>
</dbReference>
<dbReference type="InterPro" id="IPR012292">
    <property type="entry name" value="Globin/Proto"/>
</dbReference>
<dbReference type="PROSITE" id="PS01033">
    <property type="entry name" value="GLOBIN"/>
    <property type="match status" value="1"/>
</dbReference>
<dbReference type="PANTHER" id="PTHR47768">
    <property type="entry name" value="GLOBIN RELATED-RELATED"/>
    <property type="match status" value="1"/>
</dbReference>
<dbReference type="GO" id="GO:0005344">
    <property type="term" value="F:oxygen carrier activity"/>
    <property type="evidence" value="ECO:0007669"/>
    <property type="project" value="UniProtKB-KW"/>
</dbReference>
<reference evidence="5" key="1">
    <citation type="submission" date="2022-11" db="UniProtKB">
        <authorList>
            <consortium name="WormBaseParasite"/>
        </authorList>
    </citation>
    <scope>IDENTIFICATION</scope>
</reference>
<dbReference type="PANTHER" id="PTHR47768:SF1">
    <property type="entry name" value="GLOBIN FAMILY PROFILE DOMAIN-CONTAINING PROTEIN"/>
    <property type="match status" value="1"/>
</dbReference>
<organism evidence="4 5">
    <name type="scientific">Plectus sambesii</name>
    <dbReference type="NCBI Taxonomy" id="2011161"/>
    <lineage>
        <taxon>Eukaryota</taxon>
        <taxon>Metazoa</taxon>
        <taxon>Ecdysozoa</taxon>
        <taxon>Nematoda</taxon>
        <taxon>Chromadorea</taxon>
        <taxon>Plectida</taxon>
        <taxon>Plectina</taxon>
        <taxon>Plectoidea</taxon>
        <taxon>Plectidae</taxon>
        <taxon>Plectus</taxon>
    </lineage>
</organism>
<dbReference type="InterPro" id="IPR000971">
    <property type="entry name" value="Globin"/>
</dbReference>
<dbReference type="WBParaSite" id="PSAMB.scaffold308size57750.g4489.t1">
    <property type="protein sequence ID" value="PSAMB.scaffold308size57750.g4489.t1"/>
    <property type="gene ID" value="PSAMB.scaffold308size57750.g4489"/>
</dbReference>
<name>A0A914W2J7_9BILA</name>